<dbReference type="EMBL" id="JABSTU010000006">
    <property type="protein sequence ID" value="KAH8028825.1"/>
    <property type="molecule type" value="Genomic_DNA"/>
</dbReference>
<reference evidence="1" key="2">
    <citation type="submission" date="2021-09" db="EMBL/GenBank/DDBJ databases">
        <authorList>
            <person name="Jia N."/>
            <person name="Wang J."/>
            <person name="Shi W."/>
            <person name="Du L."/>
            <person name="Sun Y."/>
            <person name="Zhan W."/>
            <person name="Jiang J."/>
            <person name="Wang Q."/>
            <person name="Zhang B."/>
            <person name="Ji P."/>
            <person name="Sakyi L.B."/>
            <person name="Cui X."/>
            <person name="Yuan T."/>
            <person name="Jiang B."/>
            <person name="Yang W."/>
            <person name="Lam T.T.-Y."/>
            <person name="Chang Q."/>
            <person name="Ding S."/>
            <person name="Wang X."/>
            <person name="Zhu J."/>
            <person name="Ruan X."/>
            <person name="Zhao L."/>
            <person name="Wei J."/>
            <person name="Que T."/>
            <person name="Du C."/>
            <person name="Cheng J."/>
            <person name="Dai P."/>
            <person name="Han X."/>
            <person name="Huang E."/>
            <person name="Gao Y."/>
            <person name="Liu J."/>
            <person name="Shao H."/>
            <person name="Ye R."/>
            <person name="Li L."/>
            <person name="Wei W."/>
            <person name="Wang X."/>
            <person name="Wang C."/>
            <person name="Huo Q."/>
            <person name="Li W."/>
            <person name="Guo W."/>
            <person name="Chen H."/>
            <person name="Chen S."/>
            <person name="Zhou L."/>
            <person name="Zhou L."/>
            <person name="Ni X."/>
            <person name="Tian J."/>
            <person name="Zhou Y."/>
            <person name="Sheng Y."/>
            <person name="Liu T."/>
            <person name="Pan Y."/>
            <person name="Xia L."/>
            <person name="Li J."/>
            <person name="Zhao F."/>
            <person name="Cao W."/>
        </authorList>
    </citation>
    <scope>NUCLEOTIDE SEQUENCE</scope>
    <source>
        <strain evidence="1">Rmic-2018</strain>
        <tissue evidence="1">Larvae</tissue>
    </source>
</reference>
<organism evidence="1 2">
    <name type="scientific">Rhipicephalus microplus</name>
    <name type="common">Cattle tick</name>
    <name type="synonym">Boophilus microplus</name>
    <dbReference type="NCBI Taxonomy" id="6941"/>
    <lineage>
        <taxon>Eukaryota</taxon>
        <taxon>Metazoa</taxon>
        <taxon>Ecdysozoa</taxon>
        <taxon>Arthropoda</taxon>
        <taxon>Chelicerata</taxon>
        <taxon>Arachnida</taxon>
        <taxon>Acari</taxon>
        <taxon>Parasitiformes</taxon>
        <taxon>Ixodida</taxon>
        <taxon>Ixodoidea</taxon>
        <taxon>Ixodidae</taxon>
        <taxon>Rhipicephalinae</taxon>
        <taxon>Rhipicephalus</taxon>
        <taxon>Boophilus</taxon>
    </lineage>
</organism>
<proteinExistence type="predicted"/>
<name>A0A9J6E3S4_RHIMP</name>
<dbReference type="AlphaFoldDB" id="A0A9J6E3S4"/>
<evidence type="ECO:0000313" key="1">
    <source>
        <dbReference type="EMBL" id="KAH8028825.1"/>
    </source>
</evidence>
<gene>
    <name evidence="1" type="ORF">HPB51_019911</name>
</gene>
<protein>
    <submittedName>
        <fullName evidence="1">Uncharacterized protein</fullName>
    </submittedName>
</protein>
<comment type="caution">
    <text evidence="1">The sequence shown here is derived from an EMBL/GenBank/DDBJ whole genome shotgun (WGS) entry which is preliminary data.</text>
</comment>
<accession>A0A9J6E3S4</accession>
<keyword evidence="2" id="KW-1185">Reference proteome</keyword>
<dbReference type="Proteomes" id="UP000821866">
    <property type="component" value="Chromosome 4"/>
</dbReference>
<evidence type="ECO:0000313" key="2">
    <source>
        <dbReference type="Proteomes" id="UP000821866"/>
    </source>
</evidence>
<reference evidence="1" key="1">
    <citation type="journal article" date="2020" name="Cell">
        <title>Large-Scale Comparative Analyses of Tick Genomes Elucidate Their Genetic Diversity and Vector Capacities.</title>
        <authorList>
            <consortium name="Tick Genome and Microbiome Consortium (TIGMIC)"/>
            <person name="Jia N."/>
            <person name="Wang J."/>
            <person name="Shi W."/>
            <person name="Du L."/>
            <person name="Sun Y."/>
            <person name="Zhan W."/>
            <person name="Jiang J.F."/>
            <person name="Wang Q."/>
            <person name="Zhang B."/>
            <person name="Ji P."/>
            <person name="Bell-Sakyi L."/>
            <person name="Cui X.M."/>
            <person name="Yuan T.T."/>
            <person name="Jiang B.G."/>
            <person name="Yang W.F."/>
            <person name="Lam T.T."/>
            <person name="Chang Q.C."/>
            <person name="Ding S.J."/>
            <person name="Wang X.J."/>
            <person name="Zhu J.G."/>
            <person name="Ruan X.D."/>
            <person name="Zhao L."/>
            <person name="Wei J.T."/>
            <person name="Ye R.Z."/>
            <person name="Que T.C."/>
            <person name="Du C.H."/>
            <person name="Zhou Y.H."/>
            <person name="Cheng J.X."/>
            <person name="Dai P.F."/>
            <person name="Guo W.B."/>
            <person name="Han X.H."/>
            <person name="Huang E.J."/>
            <person name="Li L.F."/>
            <person name="Wei W."/>
            <person name="Gao Y.C."/>
            <person name="Liu J.Z."/>
            <person name="Shao H.Z."/>
            <person name="Wang X."/>
            <person name="Wang C.C."/>
            <person name="Yang T.C."/>
            <person name="Huo Q.B."/>
            <person name="Li W."/>
            <person name="Chen H.Y."/>
            <person name="Chen S.E."/>
            <person name="Zhou L.G."/>
            <person name="Ni X.B."/>
            <person name="Tian J.H."/>
            <person name="Sheng Y."/>
            <person name="Liu T."/>
            <person name="Pan Y.S."/>
            <person name="Xia L.Y."/>
            <person name="Li J."/>
            <person name="Zhao F."/>
            <person name="Cao W.C."/>
        </authorList>
    </citation>
    <scope>NUCLEOTIDE SEQUENCE</scope>
    <source>
        <strain evidence="1">Rmic-2018</strain>
    </source>
</reference>
<sequence>MRAQVPVRRASAEGRLPTCGEASERRHDTVSLKTCWTRRTWTGRKPYSDAFGEVAEACPPPGLLGRSLPAVKVNAPIRHYMCCVSNARFPPVLVFQPSNPVSRKAAGRPRLGVSTAADGISGRCRPLPFVPRFSHRDGGVMYFFCQDVSLLVSLDSPMRWNPVQRNIDATGKEGMQFGVAKPARFSFAKASNAALESHATATEQR</sequence>